<proteinExistence type="predicted"/>
<evidence type="ECO:0000256" key="1">
    <source>
        <dbReference type="SAM" id="MobiDB-lite"/>
    </source>
</evidence>
<feature type="region of interest" description="Disordered" evidence="1">
    <location>
        <begin position="183"/>
        <end position="203"/>
    </location>
</feature>
<dbReference type="EMBL" id="LIDN01000063">
    <property type="protein sequence ID" value="KRP33941.1"/>
    <property type="molecule type" value="Genomic_DNA"/>
</dbReference>
<evidence type="ECO:0000313" key="3">
    <source>
        <dbReference type="EMBL" id="KRP33941.1"/>
    </source>
</evidence>
<feature type="signal peptide" evidence="2">
    <location>
        <begin position="1"/>
        <end position="22"/>
    </location>
</feature>
<sequence>MDGGVKMKAACLLLLLAAAAVAGETGDILSCDGKKVSFSIPGKVVVILASSQPLADQTREFGKALYGWQGREEFRVIVVVDLRNSLGTLFKGWTTGKMRADLDEEAERLIPWYRANQNMRNPRGDLCGVADFSGKATDFLAWGQDDTKMKVKIFGKSGDVVWSDMDAKTPETLRHEVGKLLGEPVPTPPDAAPKKSRIILRKG</sequence>
<reference evidence="3 4" key="1">
    <citation type="submission" date="2015-10" db="EMBL/GenBank/DDBJ databases">
        <title>Metagenome-Assembled Genomes uncover a global brackish microbiome.</title>
        <authorList>
            <person name="Hugerth L.W."/>
            <person name="Larsson J."/>
            <person name="Alneberg J."/>
            <person name="Lindh M.V."/>
            <person name="Legrand C."/>
            <person name="Pinhassi J."/>
            <person name="Andersson A.F."/>
        </authorList>
    </citation>
    <scope>NUCLEOTIDE SEQUENCE [LARGE SCALE GENOMIC DNA]</scope>
    <source>
        <strain evidence="3">BACL9 MAG-120924-bin69</strain>
    </source>
</reference>
<feature type="chain" id="PRO_5006427767" evidence="2">
    <location>
        <begin position="23"/>
        <end position="203"/>
    </location>
</feature>
<protein>
    <submittedName>
        <fullName evidence="3">Uncharacterized protein</fullName>
    </submittedName>
</protein>
<evidence type="ECO:0000313" key="4">
    <source>
        <dbReference type="Proteomes" id="UP000051220"/>
    </source>
</evidence>
<comment type="caution">
    <text evidence="3">The sequence shown here is derived from an EMBL/GenBank/DDBJ whole genome shotgun (WGS) entry which is preliminary data.</text>
</comment>
<dbReference type="AlphaFoldDB" id="A0A0R2XCT1"/>
<organism evidence="3 4">
    <name type="scientific">Verrucomicrobia subdivision 6 bacterium BACL9 MAG-120924-bin69</name>
    <dbReference type="NCBI Taxonomy" id="1655635"/>
    <lineage>
        <taxon>Bacteria</taxon>
        <taxon>Pseudomonadati</taxon>
        <taxon>Verrucomicrobiota</taxon>
        <taxon>Verrucomicrobiia</taxon>
        <taxon>Verrucomicrobiales</taxon>
        <taxon>Verrucomicrobia subdivision 6</taxon>
    </lineage>
</organism>
<gene>
    <name evidence="3" type="ORF">ABS33_02745</name>
</gene>
<evidence type="ECO:0000256" key="2">
    <source>
        <dbReference type="SAM" id="SignalP"/>
    </source>
</evidence>
<name>A0A0R2XCT1_9BACT</name>
<accession>A0A0R2XCT1</accession>
<keyword evidence="2" id="KW-0732">Signal</keyword>
<dbReference type="Proteomes" id="UP000051220">
    <property type="component" value="Unassembled WGS sequence"/>
</dbReference>
<feature type="compositionally biased region" description="Basic residues" evidence="1">
    <location>
        <begin position="194"/>
        <end position="203"/>
    </location>
</feature>